<dbReference type="STRING" id="1817895.AUJ95_05500"/>
<organism evidence="2 3">
    <name type="scientific">Candidatus Desantisbacteria bacterium CG2_30_40_21</name>
    <dbReference type="NCBI Taxonomy" id="1817895"/>
    <lineage>
        <taxon>Bacteria</taxon>
        <taxon>Candidatus Desantisiibacteriota</taxon>
    </lineage>
</organism>
<keyword evidence="1" id="KW-0812">Transmembrane</keyword>
<keyword evidence="1" id="KW-1133">Transmembrane helix</keyword>
<feature type="transmembrane region" description="Helical" evidence="1">
    <location>
        <begin position="214"/>
        <end position="235"/>
    </location>
</feature>
<comment type="caution">
    <text evidence="2">The sequence shown here is derived from an EMBL/GenBank/DDBJ whole genome shotgun (WGS) entry which is preliminary data.</text>
</comment>
<dbReference type="Pfam" id="PF09586">
    <property type="entry name" value="YfhO"/>
    <property type="match status" value="1"/>
</dbReference>
<evidence type="ECO:0000313" key="3">
    <source>
        <dbReference type="Proteomes" id="UP000183085"/>
    </source>
</evidence>
<feature type="transmembrane region" description="Helical" evidence="1">
    <location>
        <begin position="345"/>
        <end position="364"/>
    </location>
</feature>
<dbReference type="InterPro" id="IPR018580">
    <property type="entry name" value="Uncharacterised_YfhO"/>
</dbReference>
<name>A0A1J5DTW0_9BACT</name>
<reference evidence="2 3" key="1">
    <citation type="journal article" date="2016" name="Environ. Microbiol.">
        <title>Genomic resolution of a cold subsurface aquifer community provides metabolic insights for novel microbes adapted to high CO concentrations.</title>
        <authorList>
            <person name="Probst A.J."/>
            <person name="Castelle C.J."/>
            <person name="Singh A."/>
            <person name="Brown C.T."/>
            <person name="Anantharaman K."/>
            <person name="Sharon I."/>
            <person name="Hug L.A."/>
            <person name="Burstein D."/>
            <person name="Emerson J.B."/>
            <person name="Thomas B.C."/>
            <person name="Banfield J.F."/>
        </authorList>
    </citation>
    <scope>NUCLEOTIDE SEQUENCE [LARGE SCALE GENOMIC DNA]</scope>
    <source>
        <strain evidence="2">CG2_30_40_21</strain>
    </source>
</reference>
<dbReference type="Proteomes" id="UP000183085">
    <property type="component" value="Unassembled WGS sequence"/>
</dbReference>
<gene>
    <name evidence="2" type="ORF">AUJ95_05500</name>
</gene>
<keyword evidence="1" id="KW-0472">Membrane</keyword>
<feature type="transmembrane region" description="Helical" evidence="1">
    <location>
        <begin position="97"/>
        <end position="117"/>
    </location>
</feature>
<evidence type="ECO:0000256" key="1">
    <source>
        <dbReference type="SAM" id="Phobius"/>
    </source>
</evidence>
<feature type="transmembrane region" description="Helical" evidence="1">
    <location>
        <begin position="164"/>
        <end position="183"/>
    </location>
</feature>
<feature type="transmembrane region" description="Helical" evidence="1">
    <location>
        <begin position="728"/>
        <end position="748"/>
    </location>
</feature>
<feature type="transmembrane region" description="Helical" evidence="1">
    <location>
        <begin position="70"/>
        <end position="90"/>
    </location>
</feature>
<dbReference type="PANTHER" id="PTHR38454">
    <property type="entry name" value="INTEGRAL MEMBRANE PROTEIN-RELATED"/>
    <property type="match status" value="1"/>
</dbReference>
<feature type="transmembrane region" description="Helical" evidence="1">
    <location>
        <begin position="437"/>
        <end position="458"/>
    </location>
</feature>
<accession>A0A1J5DTW0</accession>
<proteinExistence type="predicted"/>
<protein>
    <recommendedName>
        <fullName evidence="4">Membrane protein 6-pyruvoyl-tetrahydropterin synthase-related domain-containing protein</fullName>
    </recommendedName>
</protein>
<feature type="transmembrane region" description="Helical" evidence="1">
    <location>
        <begin position="281"/>
        <end position="303"/>
    </location>
</feature>
<feature type="transmembrane region" description="Helical" evidence="1">
    <location>
        <begin position="189"/>
        <end position="207"/>
    </location>
</feature>
<feature type="transmembrane region" description="Helical" evidence="1">
    <location>
        <begin position="410"/>
        <end position="431"/>
    </location>
</feature>
<feature type="transmembrane region" description="Helical" evidence="1">
    <location>
        <begin position="7"/>
        <end position="27"/>
    </location>
</feature>
<feature type="transmembrane region" description="Helical" evidence="1">
    <location>
        <begin position="309"/>
        <end position="333"/>
    </location>
</feature>
<evidence type="ECO:0000313" key="2">
    <source>
        <dbReference type="EMBL" id="OIP39497.1"/>
    </source>
</evidence>
<dbReference type="PANTHER" id="PTHR38454:SF1">
    <property type="entry name" value="INTEGRAL MEMBRANE PROTEIN"/>
    <property type="match status" value="1"/>
</dbReference>
<feature type="transmembrane region" description="Helical" evidence="1">
    <location>
        <begin position="376"/>
        <end position="398"/>
    </location>
</feature>
<feature type="transmembrane region" description="Helical" evidence="1">
    <location>
        <begin position="123"/>
        <end position="143"/>
    </location>
</feature>
<sequence length="761" mass="86860">MDVMKKNILAILFLIAITIIFFSPVLFTENTFVFRDFYRYYYPFYHLKVSLIKDGIFPFWNPYLFSGTPLFALIQLGTLYPISILLYLLPFGLGIKLFIIIHFLLSGIFMYCLGKVLNLKTSASLAAGITFSFSSFLLCMIAHPNILCSMTWMPLILCLYHTALIRRSLLWMILSGICIAIQILAGEPVVSYMTILVLFFYCVCFPIKGKYHFITLPLPILIGVGLSLIQLLPFLELTLFSARAHGIGYQEATDWSLHPGELFNLIIPFFSDIMKLPRQGLLLSLYMGIIPLSMILLSVFCFWKNWKWFWIGCFVVSLILSLGSHLFLYQLLFQYLPGFNMMRHAVKFIGLVTFFGAVLTGYGFNLLPDRRKEFTGILSFLLIVCICLWGIGISKQGISFWGQTIGGQQYLPIIPVMLILSSLVLLCTSTFARITPLALLLIITADLFFYGSNLTPVISQKFYSKKPALVEMFEKESAPYRYLLNPATEGNHLQGVKGRDLTENTCPELQLAYWHGKSILFSNLGLLWRIPDASGYEALAIRDYEKFIWHVRNENLPSIYHLLCMLNVKYIASETPILYDGLELARIIQNIRVYKNTSCLTRAFFVPEATVVANKKEAFYYIMRPEFDPTKEIVVFENIPHYSGVRGQKSGQCIVGIDSYQPNKIIIRAKTNTHGFLFLGDAYYPGWKAFVDGKETKIYRANYVFRTIEIAPGIHNIKFIYYPQVFKVGMVGSICTVLLIGIAGIFTIHRRYHGNKSTEKC</sequence>
<dbReference type="AlphaFoldDB" id="A0A1J5DTW0"/>
<evidence type="ECO:0008006" key="4">
    <source>
        <dbReference type="Google" id="ProtNLM"/>
    </source>
</evidence>
<dbReference type="EMBL" id="MNYI01000147">
    <property type="protein sequence ID" value="OIP39497.1"/>
    <property type="molecule type" value="Genomic_DNA"/>
</dbReference>